<evidence type="ECO:0000256" key="2">
    <source>
        <dbReference type="HAMAP-Rule" id="MF_01477"/>
    </source>
</evidence>
<accession>A0A6M8BL16</accession>
<dbReference type="EMBL" id="CP053661">
    <property type="protein sequence ID" value="QKD83015.1"/>
    <property type="molecule type" value="Genomic_DNA"/>
</dbReference>
<protein>
    <recommendedName>
        <fullName evidence="2">Ribosomal silencing factor RsfS</fullName>
    </recommendedName>
</protein>
<keyword evidence="4" id="KW-1185">Reference proteome</keyword>
<evidence type="ECO:0000313" key="3">
    <source>
        <dbReference type="EMBL" id="QKD83015.1"/>
    </source>
</evidence>
<comment type="subcellular location">
    <subcellularLocation>
        <location evidence="2">Cytoplasm</location>
    </subcellularLocation>
</comment>
<dbReference type="GO" id="GO:0043023">
    <property type="term" value="F:ribosomal large subunit binding"/>
    <property type="evidence" value="ECO:0007669"/>
    <property type="project" value="TreeGrafter"/>
</dbReference>
<dbReference type="PANTHER" id="PTHR21043:SF0">
    <property type="entry name" value="MITOCHONDRIAL ASSEMBLY OF RIBOSOMAL LARGE SUBUNIT PROTEIN 1"/>
    <property type="match status" value="1"/>
</dbReference>
<sequence length="154" mass="16797">MTHESPLEALLSTRLAADASAPHLTLETDSSSDDLALAIAQAADDRKGGDIVLLKVADVSYLADYFVLVTGFSHVQVRAIANSIEQTVKEKLQRVPVRIEGQAEGNWVLIDYGDVIAHIFLEKDREFYNLEAFWGHAERLSFAALQSASPSAKG</sequence>
<gene>
    <name evidence="2 3" type="primary">rsfS</name>
    <name evidence="3" type="ORF">HPC62_13155</name>
</gene>
<dbReference type="GO" id="GO:0005737">
    <property type="term" value="C:cytoplasm"/>
    <property type="evidence" value="ECO:0007669"/>
    <property type="project" value="UniProtKB-SubCell"/>
</dbReference>
<comment type="similarity">
    <text evidence="1 2">Belongs to the Iojap/RsfS family.</text>
</comment>
<dbReference type="Proteomes" id="UP000505210">
    <property type="component" value="Chromosome"/>
</dbReference>
<dbReference type="NCBIfam" id="TIGR00090">
    <property type="entry name" value="rsfS_iojap_ybeB"/>
    <property type="match status" value="1"/>
</dbReference>
<dbReference type="Gene3D" id="3.30.460.10">
    <property type="entry name" value="Beta Polymerase, domain 2"/>
    <property type="match status" value="1"/>
</dbReference>
<organism evidence="3 4">
    <name type="scientific">Thermoleptolyngbya sichuanensis A183</name>
    <dbReference type="NCBI Taxonomy" id="2737172"/>
    <lineage>
        <taxon>Bacteria</taxon>
        <taxon>Bacillati</taxon>
        <taxon>Cyanobacteriota</taxon>
        <taxon>Cyanophyceae</taxon>
        <taxon>Oculatellales</taxon>
        <taxon>Oculatellaceae</taxon>
        <taxon>Thermoleptolyngbya</taxon>
        <taxon>Thermoleptolyngbya sichuanensis</taxon>
    </lineage>
</organism>
<keyword evidence="2" id="KW-0810">Translation regulation</keyword>
<dbReference type="KEGG" id="theu:HPC62_13155"/>
<dbReference type="RefSeq" id="WP_172356372.1">
    <property type="nucleotide sequence ID" value="NZ_CP053661.1"/>
</dbReference>
<keyword evidence="2" id="KW-0678">Repressor</keyword>
<proteinExistence type="inferred from homology"/>
<dbReference type="SUPFAM" id="SSF81301">
    <property type="entry name" value="Nucleotidyltransferase"/>
    <property type="match status" value="1"/>
</dbReference>
<dbReference type="AlphaFoldDB" id="A0A6M8BL16"/>
<dbReference type="GO" id="GO:0090071">
    <property type="term" value="P:negative regulation of ribosome biogenesis"/>
    <property type="evidence" value="ECO:0007669"/>
    <property type="project" value="UniProtKB-UniRule"/>
</dbReference>
<evidence type="ECO:0000256" key="1">
    <source>
        <dbReference type="ARBA" id="ARBA00010574"/>
    </source>
</evidence>
<evidence type="ECO:0000313" key="4">
    <source>
        <dbReference type="Proteomes" id="UP000505210"/>
    </source>
</evidence>
<dbReference type="HAMAP" id="MF_01477">
    <property type="entry name" value="Iojap_RsfS"/>
    <property type="match status" value="1"/>
</dbReference>
<comment type="function">
    <text evidence="2">Functions as a ribosomal silencing factor. Interacts with ribosomal protein uL14 (rplN), blocking formation of intersubunit bridge B8. Prevents association of the 30S and 50S ribosomal subunits and the formation of functional ribosomes, thus repressing translation.</text>
</comment>
<dbReference type="GO" id="GO:0042256">
    <property type="term" value="P:cytosolic ribosome assembly"/>
    <property type="evidence" value="ECO:0007669"/>
    <property type="project" value="UniProtKB-UniRule"/>
</dbReference>
<dbReference type="InterPro" id="IPR004394">
    <property type="entry name" value="Iojap/RsfS/C7orf30"/>
</dbReference>
<dbReference type="Pfam" id="PF02410">
    <property type="entry name" value="RsfS"/>
    <property type="match status" value="1"/>
</dbReference>
<dbReference type="GO" id="GO:0017148">
    <property type="term" value="P:negative regulation of translation"/>
    <property type="evidence" value="ECO:0007669"/>
    <property type="project" value="UniProtKB-UniRule"/>
</dbReference>
<keyword evidence="2" id="KW-0963">Cytoplasm</keyword>
<reference evidence="3 4" key="1">
    <citation type="submission" date="2020-05" db="EMBL/GenBank/DDBJ databases">
        <title>Complete genome sequence of of a novel Thermoleptolyngbya strain isolated from hot springs of Ganzi, Sichuan China.</title>
        <authorList>
            <person name="Tang J."/>
            <person name="Daroch M."/>
            <person name="Li L."/>
            <person name="Waleron K."/>
            <person name="Waleron M."/>
            <person name="Waleron M."/>
        </authorList>
    </citation>
    <scope>NUCLEOTIDE SEQUENCE [LARGE SCALE GENOMIC DNA]</scope>
    <source>
        <strain evidence="3 4">PKUAC-SCTA183</strain>
    </source>
</reference>
<name>A0A6M8BL16_9CYAN</name>
<comment type="subunit">
    <text evidence="2">Interacts with ribosomal protein uL14 (rplN).</text>
</comment>
<dbReference type="PANTHER" id="PTHR21043">
    <property type="entry name" value="IOJAP SUPERFAMILY ORTHOLOG"/>
    <property type="match status" value="1"/>
</dbReference>
<dbReference type="InterPro" id="IPR043519">
    <property type="entry name" value="NT_sf"/>
</dbReference>